<dbReference type="EMBL" id="CM007650">
    <property type="protein sequence ID" value="ONM58419.1"/>
    <property type="molecule type" value="Genomic_DNA"/>
</dbReference>
<dbReference type="EnsemblPlants" id="Zm00001eb324220_T002">
    <property type="protein sequence ID" value="Zm00001eb324220_P002"/>
    <property type="gene ID" value="Zm00001eb324220"/>
</dbReference>
<reference evidence="2 4" key="1">
    <citation type="submission" date="2015-12" db="EMBL/GenBank/DDBJ databases">
        <title>Update maize B73 reference genome by single molecule sequencing technologies.</title>
        <authorList>
            <consortium name="Maize Genome Sequencing Project"/>
            <person name="Ware D."/>
        </authorList>
    </citation>
    <scope>NUCLEOTIDE SEQUENCE [LARGE SCALE GENOMIC DNA]</scope>
    <source>
        <strain evidence="4">cv. B73</strain>
        <tissue evidence="2">Seedling</tissue>
    </source>
</reference>
<dbReference type="CDD" id="cd09917">
    <property type="entry name" value="F-box_SF"/>
    <property type="match status" value="1"/>
</dbReference>
<dbReference type="PANTHER" id="PTHR34049:SF1">
    <property type="entry name" value="F-BOX PROTEIN SKIP27"/>
    <property type="match status" value="1"/>
</dbReference>
<dbReference type="PROSITE" id="PS50181">
    <property type="entry name" value="FBOX"/>
    <property type="match status" value="1"/>
</dbReference>
<protein>
    <submittedName>
        <fullName evidence="2">F-box protein SKIP27</fullName>
    </submittedName>
</protein>
<dbReference type="Pfam" id="PF00646">
    <property type="entry name" value="F-box"/>
    <property type="match status" value="1"/>
</dbReference>
<evidence type="ECO:0000313" key="2">
    <source>
        <dbReference type="EMBL" id="ONM58420.1"/>
    </source>
</evidence>
<evidence type="ECO:0000259" key="1">
    <source>
        <dbReference type="PROSITE" id="PS50181"/>
    </source>
</evidence>
<dbReference type="SMR" id="A0A096UDW3"/>
<dbReference type="PANTHER" id="PTHR34049">
    <property type="entry name" value="F-BOX PROTEIN SKIP27"/>
    <property type="match status" value="1"/>
</dbReference>
<organism evidence="2">
    <name type="scientific">Zea mays</name>
    <name type="common">Maize</name>
    <dbReference type="NCBI Taxonomy" id="4577"/>
    <lineage>
        <taxon>Eukaryota</taxon>
        <taxon>Viridiplantae</taxon>
        <taxon>Streptophyta</taxon>
        <taxon>Embryophyta</taxon>
        <taxon>Tracheophyta</taxon>
        <taxon>Spermatophyta</taxon>
        <taxon>Magnoliopsida</taxon>
        <taxon>Liliopsida</taxon>
        <taxon>Poales</taxon>
        <taxon>Poaceae</taxon>
        <taxon>PACMAD clade</taxon>
        <taxon>Panicoideae</taxon>
        <taxon>Andropogonodae</taxon>
        <taxon>Andropogoneae</taxon>
        <taxon>Tripsacinae</taxon>
        <taxon>Zea</taxon>
    </lineage>
</organism>
<reference evidence="3" key="3">
    <citation type="submission" date="2021-05" db="UniProtKB">
        <authorList>
            <consortium name="EnsemblPlants"/>
        </authorList>
    </citation>
    <scope>IDENTIFICATION</scope>
    <source>
        <strain evidence="3">cv. B73</strain>
    </source>
</reference>
<keyword evidence="4" id="KW-1185">Reference proteome</keyword>
<dbReference type="InterPro" id="IPR001810">
    <property type="entry name" value="F-box_dom"/>
</dbReference>
<dbReference type="PaxDb" id="4577-GRMZM5G862799_P02"/>
<proteinExistence type="predicted"/>
<dbReference type="InterPro" id="IPR036047">
    <property type="entry name" value="F-box-like_dom_sf"/>
</dbReference>
<dbReference type="EnsemblPlants" id="Zm00001eb324220_T003">
    <property type="protein sequence ID" value="Zm00001eb324220_P003"/>
    <property type="gene ID" value="Zm00001eb324220"/>
</dbReference>
<evidence type="ECO:0000313" key="3">
    <source>
        <dbReference type="EnsemblPlants" id="Zm00001eb324220_P002"/>
    </source>
</evidence>
<dbReference type="OMA" id="RVEASPM"/>
<name>A0A096UDW3_MAIZE</name>
<accession>A0A096UDW3</accession>
<dbReference type="eggNOG" id="ENOG502S1WN">
    <property type="taxonomic scope" value="Eukaryota"/>
</dbReference>
<gene>
    <name evidence="2" type="ORF">ZEAMMB73_Zm00001d021779</name>
</gene>
<dbReference type="Proteomes" id="UP000007305">
    <property type="component" value="Chromosome 7"/>
</dbReference>
<dbReference type="HOGENOM" id="CLU_2174688_0_0_1"/>
<dbReference type="EMBL" id="CM007650">
    <property type="protein sequence ID" value="ONM58420.1"/>
    <property type="molecule type" value="Genomic_DNA"/>
</dbReference>
<dbReference type="InterPro" id="IPR045286">
    <property type="entry name" value="FBS1-like"/>
</dbReference>
<dbReference type="AlphaFoldDB" id="A0A096UDW3"/>
<evidence type="ECO:0000313" key="4">
    <source>
        <dbReference type="Proteomes" id="UP000007305"/>
    </source>
</evidence>
<dbReference type="SUPFAM" id="SSF81383">
    <property type="entry name" value="F-box domain"/>
    <property type="match status" value="1"/>
</dbReference>
<dbReference type="Gramene" id="Zm00001eb324220_T002">
    <property type="protein sequence ID" value="Zm00001eb324220_P002"/>
    <property type="gene ID" value="Zm00001eb324220"/>
</dbReference>
<dbReference type="ExpressionAtlas" id="A0A096UDW3">
    <property type="expression patterns" value="baseline and differential"/>
</dbReference>
<reference evidence="3" key="2">
    <citation type="submission" date="2019-07" db="EMBL/GenBank/DDBJ databases">
        <authorList>
            <person name="Seetharam A."/>
            <person name="Woodhouse M."/>
            <person name="Cannon E."/>
        </authorList>
    </citation>
    <scope>NUCLEOTIDE SEQUENCE [LARGE SCALE GENOMIC DNA]</scope>
    <source>
        <strain evidence="3">cv. B73</strain>
    </source>
</reference>
<sequence length="110" mass="12282">MDDAVNLLESLPLDVLIKILCKVNYSDLRHLLLVSKQVKEATIYARELHFKFSTPSAKPVFRDEEAGGGDDTCPCAPKQHRAAKSRLRGQNLERIAVNLSASYESMLPEV</sequence>
<dbReference type="Gramene" id="Zm00001eb324220_T003">
    <property type="protein sequence ID" value="Zm00001eb324220_P003"/>
    <property type="gene ID" value="Zm00001eb324220"/>
</dbReference>
<feature type="domain" description="F-box" evidence="1">
    <location>
        <begin position="5"/>
        <end position="53"/>
    </location>
</feature>
<dbReference type="IntAct" id="A0A096UDW3">
    <property type="interactions" value="1"/>
</dbReference>